<dbReference type="CDD" id="cd19180">
    <property type="entry name" value="SET_SpSET10-like"/>
    <property type="match status" value="1"/>
</dbReference>
<dbReference type="Proteomes" id="UP000095023">
    <property type="component" value="Unassembled WGS sequence"/>
</dbReference>
<dbReference type="GO" id="GO:0016279">
    <property type="term" value="F:protein-lysine N-methyltransferase activity"/>
    <property type="evidence" value="ECO:0007669"/>
    <property type="project" value="InterPro"/>
</dbReference>
<gene>
    <name evidence="1" type="ORF">CANCADRAFT_87007</name>
</gene>
<organism evidence="1 2">
    <name type="scientific">Tortispora caseinolytica NRRL Y-17796</name>
    <dbReference type="NCBI Taxonomy" id="767744"/>
    <lineage>
        <taxon>Eukaryota</taxon>
        <taxon>Fungi</taxon>
        <taxon>Dikarya</taxon>
        <taxon>Ascomycota</taxon>
        <taxon>Saccharomycotina</taxon>
        <taxon>Trigonopsidomycetes</taxon>
        <taxon>Trigonopsidales</taxon>
        <taxon>Trigonopsidaceae</taxon>
        <taxon>Tortispora</taxon>
    </lineage>
</organism>
<dbReference type="Gene3D" id="3.90.1410.10">
    <property type="entry name" value="set domain protein methyltransferase, domain 1"/>
    <property type="match status" value="1"/>
</dbReference>
<dbReference type="AlphaFoldDB" id="A0A1E4TL16"/>
<name>A0A1E4TL16_9ASCO</name>
<evidence type="ECO:0000313" key="1">
    <source>
        <dbReference type="EMBL" id="ODV92456.1"/>
    </source>
</evidence>
<dbReference type="PANTHER" id="PTHR13271">
    <property type="entry name" value="UNCHARACTERIZED PUTATIVE METHYLTRANSFERASE"/>
    <property type="match status" value="1"/>
</dbReference>
<proteinExistence type="predicted"/>
<evidence type="ECO:0000313" key="2">
    <source>
        <dbReference type="Proteomes" id="UP000095023"/>
    </source>
</evidence>
<evidence type="ECO:0008006" key="3">
    <source>
        <dbReference type="Google" id="ProtNLM"/>
    </source>
</evidence>
<dbReference type="InterPro" id="IPR044432">
    <property type="entry name" value="Set10/Efm1_SET"/>
</dbReference>
<protein>
    <recommendedName>
        <fullName evidence="3">SET domain-containing protein</fullName>
    </recommendedName>
</protein>
<dbReference type="InterPro" id="IPR046341">
    <property type="entry name" value="SET_dom_sf"/>
</dbReference>
<keyword evidence="2" id="KW-1185">Reference proteome</keyword>
<reference evidence="2" key="1">
    <citation type="submission" date="2016-02" db="EMBL/GenBank/DDBJ databases">
        <title>Comparative genomics of biotechnologically important yeasts.</title>
        <authorList>
            <consortium name="DOE Joint Genome Institute"/>
            <person name="Riley R."/>
            <person name="Haridas S."/>
            <person name="Wolfe K.H."/>
            <person name="Lopes M.R."/>
            <person name="Hittinger C.T."/>
            <person name="Goker M."/>
            <person name="Salamov A."/>
            <person name="Wisecaver J."/>
            <person name="Long T.M."/>
            <person name="Aerts A.L."/>
            <person name="Barry K."/>
            <person name="Choi C."/>
            <person name="Clum A."/>
            <person name="Coughlan A.Y."/>
            <person name="Deshpande S."/>
            <person name="Douglass A.P."/>
            <person name="Hanson S.J."/>
            <person name="Klenk H.-P."/>
            <person name="Labutti K."/>
            <person name="Lapidus A."/>
            <person name="Lindquist E."/>
            <person name="Lipzen A."/>
            <person name="Meier-Kolthoff J.P."/>
            <person name="Ohm R.A."/>
            <person name="Otillar R.P."/>
            <person name="Pangilinan J."/>
            <person name="Peng Y."/>
            <person name="Rokas A."/>
            <person name="Rosa C.A."/>
            <person name="Scheuner C."/>
            <person name="Sibirny A.A."/>
            <person name="Slot J.C."/>
            <person name="Stielow J.B."/>
            <person name="Sun H."/>
            <person name="Kurtzman C.P."/>
            <person name="Blackwell M."/>
            <person name="Jeffries T.W."/>
            <person name="Grigoriev I.V."/>
        </authorList>
    </citation>
    <scope>NUCLEOTIDE SEQUENCE [LARGE SCALE GENOMIC DNA]</scope>
    <source>
        <strain evidence="2">NRRL Y-17796</strain>
    </source>
</reference>
<dbReference type="SUPFAM" id="SSF82199">
    <property type="entry name" value="SET domain"/>
    <property type="match status" value="1"/>
</dbReference>
<dbReference type="PANTHER" id="PTHR13271:SF147">
    <property type="entry name" value="PROTEIN-LYSINE N-METHYLTRANSFERASE EFM1-RELATED"/>
    <property type="match status" value="1"/>
</dbReference>
<dbReference type="EMBL" id="KV453841">
    <property type="protein sequence ID" value="ODV92456.1"/>
    <property type="molecule type" value="Genomic_DNA"/>
</dbReference>
<sequence>MDNEGLKTLIEWGRQYGAIIEDDFYVVQDTKGSGVCSRRPIKGGVQPMISCPRELAVTCESMKDVLIDAPADLSEYLIARAGFCVHVILNDRNKGSKWGAYIDTLPRSFDTPMYYSETELAWLKGTTIYNSVPDYLQMWKDEYERMLPLVPEEYKDDYTFDLFKWVCTVFTSRAFPSRLVFEERDHSESYPVLLPLLDIFNHAEKIRITWKCLPGSICLVPESDIPEDKEIFNNYGAKSNEEFLMGYGFVIPANAYSHATFKLGGYDSKQGEKHPALAKVYHLQKQDPRLPASLIDALIDLETPGFDVDNDRRRFVVAVNMARILAMRYLGIHVADDEEINKYSDSSRFQNARWYCEEQRTIIKDALVNVLKDTIGWEAPSECEDVRELCALFGKYVMSRGYSLMSFMGSKNGVVEFAVNEMPGFDTIDSIIEAGWEDQILLLAIVYEAYSDNVAVGRSYDLKDVLESFDAINDPEGFGAQIMKEVVSPFSEYNAEIFDEKIFTAGRLNAAGALMDRMSISLEDFGYSCVVVV</sequence>
<accession>A0A1E4TL16</accession>
<dbReference type="InterPro" id="IPR050600">
    <property type="entry name" value="SETD3_SETD6_MTase"/>
</dbReference>
<dbReference type="GO" id="GO:0005634">
    <property type="term" value="C:nucleus"/>
    <property type="evidence" value="ECO:0007669"/>
    <property type="project" value="TreeGrafter"/>
</dbReference>
<dbReference type="OrthoDB" id="42889at2759"/>